<feature type="transmembrane region" description="Helical" evidence="5">
    <location>
        <begin position="218"/>
        <end position="245"/>
    </location>
</feature>
<feature type="transmembrane region" description="Helical" evidence="5">
    <location>
        <begin position="119"/>
        <end position="136"/>
    </location>
</feature>
<proteinExistence type="predicted"/>
<keyword evidence="3 5" id="KW-1133">Transmembrane helix</keyword>
<organism evidence="7 9">
    <name type="scientific">Perkinsus olseni</name>
    <name type="common">Perkinsus atlanticus</name>
    <dbReference type="NCBI Taxonomy" id="32597"/>
    <lineage>
        <taxon>Eukaryota</taxon>
        <taxon>Sar</taxon>
        <taxon>Alveolata</taxon>
        <taxon>Perkinsozoa</taxon>
        <taxon>Perkinsea</taxon>
        <taxon>Perkinsida</taxon>
        <taxon>Perkinsidae</taxon>
        <taxon>Perkinsus</taxon>
    </lineage>
</organism>
<comment type="subcellular location">
    <subcellularLocation>
        <location evidence="1">Membrane</location>
        <topology evidence="1">Multi-pass membrane protein</topology>
    </subcellularLocation>
</comment>
<reference evidence="8 9" key="1">
    <citation type="submission" date="2020-04" db="EMBL/GenBank/DDBJ databases">
        <title>Perkinsus olseni comparative genomics.</title>
        <authorList>
            <person name="Bogema D.R."/>
        </authorList>
    </citation>
    <scope>NUCLEOTIDE SEQUENCE [LARGE SCALE GENOMIC DNA]</scope>
    <source>
        <strain evidence="6">00978-12</strain>
        <strain evidence="7">ATCC PRA-205</strain>
    </source>
</reference>
<dbReference type="AlphaFoldDB" id="A0A7J6UFM0"/>
<dbReference type="EMBL" id="JABANM010000392">
    <property type="protein sequence ID" value="KAF4756050.1"/>
    <property type="molecule type" value="Genomic_DNA"/>
</dbReference>
<evidence type="ECO:0000313" key="7">
    <source>
        <dbReference type="EMBL" id="KAF4756050.1"/>
    </source>
</evidence>
<keyword evidence="4 5" id="KW-0472">Membrane</keyword>
<evidence type="ECO:0000256" key="3">
    <source>
        <dbReference type="ARBA" id="ARBA00022989"/>
    </source>
</evidence>
<evidence type="ECO:0000256" key="5">
    <source>
        <dbReference type="SAM" id="Phobius"/>
    </source>
</evidence>
<comment type="caution">
    <text evidence="7">The sequence shown here is derived from an EMBL/GenBank/DDBJ whole genome shotgun (WGS) entry which is preliminary data.</text>
</comment>
<feature type="transmembrane region" description="Helical" evidence="5">
    <location>
        <begin position="43"/>
        <end position="61"/>
    </location>
</feature>
<dbReference type="GO" id="GO:0016765">
    <property type="term" value="F:transferase activity, transferring alkyl or aryl (other than methyl) groups"/>
    <property type="evidence" value="ECO:0007669"/>
    <property type="project" value="InterPro"/>
</dbReference>
<evidence type="ECO:0000256" key="4">
    <source>
        <dbReference type="ARBA" id="ARBA00023136"/>
    </source>
</evidence>
<feature type="transmembrane region" description="Helical" evidence="5">
    <location>
        <begin position="95"/>
        <end position="113"/>
    </location>
</feature>
<sequence>MTASTNSLDWRTILMLSRPGLWFLTVWLYLWPTGGHWYVFKTFPFYVGLLLSTLPFNLLMFGMNDMVDFDVDQLHVRKGNYTWGARASKSELGQLPPLMAFSVLCPVIIIIAATGRVRSAIWVLGFFLSNILYNVPPAVLSRKGPWEIPCMVLGLSCITMFACEVNNVPSPSIGGWMFHWLAIARGQLYGEVIDIDDDAQVGKNTTAVKFGKLRAQQLMLALTVCEILVCYAQLASVYLTTYYVLDVLVQVCSASKRWGRIQEYKLAIFRVQTILRVVYLFYAWPNRVLA</sequence>
<accession>A0A7J6UFM0</accession>
<feature type="transmembrane region" description="Helical" evidence="5">
    <location>
        <begin position="12"/>
        <end position="31"/>
    </location>
</feature>
<evidence type="ECO:0000256" key="1">
    <source>
        <dbReference type="ARBA" id="ARBA00004141"/>
    </source>
</evidence>
<gene>
    <name evidence="6" type="ORF">FOZ60_016829</name>
    <name evidence="7" type="ORF">FOZ62_001019</name>
</gene>
<evidence type="ECO:0000256" key="2">
    <source>
        <dbReference type="ARBA" id="ARBA00022692"/>
    </source>
</evidence>
<dbReference type="Proteomes" id="UP000574390">
    <property type="component" value="Unassembled WGS sequence"/>
</dbReference>
<name>A0A7J6UFM0_PEROL</name>
<dbReference type="OrthoDB" id="438596at2759"/>
<evidence type="ECO:0000313" key="8">
    <source>
        <dbReference type="Proteomes" id="UP000541610"/>
    </source>
</evidence>
<protein>
    <recommendedName>
        <fullName evidence="10">UbiA prenyltransferase domain-containing protein 1</fullName>
    </recommendedName>
</protein>
<evidence type="ECO:0008006" key="10">
    <source>
        <dbReference type="Google" id="ProtNLM"/>
    </source>
</evidence>
<dbReference type="InterPro" id="IPR000537">
    <property type="entry name" value="UbiA_prenyltransferase"/>
</dbReference>
<dbReference type="Pfam" id="PF01040">
    <property type="entry name" value="UbiA"/>
    <property type="match status" value="1"/>
</dbReference>
<evidence type="ECO:0000313" key="6">
    <source>
        <dbReference type="EMBL" id="KAF4678383.1"/>
    </source>
</evidence>
<dbReference type="EMBL" id="JABANP010000911">
    <property type="protein sequence ID" value="KAF4678383.1"/>
    <property type="molecule type" value="Genomic_DNA"/>
</dbReference>
<dbReference type="Proteomes" id="UP000541610">
    <property type="component" value="Unassembled WGS sequence"/>
</dbReference>
<dbReference type="GO" id="GO:0016020">
    <property type="term" value="C:membrane"/>
    <property type="evidence" value="ECO:0007669"/>
    <property type="project" value="UniProtKB-SubCell"/>
</dbReference>
<evidence type="ECO:0000313" key="9">
    <source>
        <dbReference type="Proteomes" id="UP000574390"/>
    </source>
</evidence>
<keyword evidence="2 5" id="KW-0812">Transmembrane</keyword>